<dbReference type="VEuPathDB" id="ToxoDB:ETH_00009715"/>
<feature type="compositionally biased region" description="Low complexity" evidence="2">
    <location>
        <begin position="240"/>
        <end position="274"/>
    </location>
</feature>
<evidence type="ECO:0000256" key="1">
    <source>
        <dbReference type="SAM" id="Coils"/>
    </source>
</evidence>
<dbReference type="Proteomes" id="UP000030747">
    <property type="component" value="Unassembled WGS sequence"/>
</dbReference>
<feature type="region of interest" description="Disordered" evidence="2">
    <location>
        <begin position="152"/>
        <end position="195"/>
    </location>
</feature>
<keyword evidence="4" id="KW-1185">Reference proteome</keyword>
<feature type="compositionally biased region" description="Low complexity" evidence="2">
    <location>
        <begin position="182"/>
        <end position="195"/>
    </location>
</feature>
<organism evidence="3 4">
    <name type="scientific">Eimeria tenella</name>
    <name type="common">Coccidian parasite</name>
    <dbReference type="NCBI Taxonomy" id="5802"/>
    <lineage>
        <taxon>Eukaryota</taxon>
        <taxon>Sar</taxon>
        <taxon>Alveolata</taxon>
        <taxon>Apicomplexa</taxon>
        <taxon>Conoidasida</taxon>
        <taxon>Coccidia</taxon>
        <taxon>Eucoccidiorida</taxon>
        <taxon>Eimeriorina</taxon>
        <taxon>Eimeriidae</taxon>
        <taxon>Eimeria</taxon>
    </lineage>
</organism>
<evidence type="ECO:0000313" key="3">
    <source>
        <dbReference type="EMBL" id="CDJ43678.1"/>
    </source>
</evidence>
<sequence>ENARLKGELQRKAAEAAELEKRQGQLLNELADVSVCLGRERSLQTQLQRALERVSTLERLLRGGSGDAADHAQRVQTLEAEVDKTKQKMELLQQHCVQQIAAMREAVYLILGWDVAYRCGGPEGEETIILQCLYATHDGVLVFSRQQQQQQQKKLEPNYEQPQQLQKQQEEQQEGDKRAGEAAENAEAETAAAAPTASDAAAAAAAADGVAAAPVAGECASSRSEPTPGHTAAPREHSDQQQQLQQQHDSQQEQQKPQHQQQQQQTPQQQQQDEALQRFAKSRYRVSFLNFYGDLLQRDPQLSGRALSQPWPAFAASLCLDELRRLTVSFEGKTPRNIHGMLLPMP</sequence>
<dbReference type="VEuPathDB" id="ToxoDB:ETH2_1352100"/>
<reference evidence="3" key="2">
    <citation type="submission" date="2013-10" db="EMBL/GenBank/DDBJ databases">
        <authorList>
            <person name="Aslett M."/>
        </authorList>
    </citation>
    <scope>NUCLEOTIDE SEQUENCE [LARGE SCALE GENOMIC DNA]</scope>
    <source>
        <strain evidence="3">Houghton</strain>
    </source>
</reference>
<evidence type="ECO:0008006" key="5">
    <source>
        <dbReference type="Google" id="ProtNLM"/>
    </source>
</evidence>
<protein>
    <recommendedName>
        <fullName evidence="5">Myosin heavy chain</fullName>
    </recommendedName>
</protein>
<name>U6L3A5_EIMTE</name>
<evidence type="ECO:0000256" key="2">
    <source>
        <dbReference type="SAM" id="MobiDB-lite"/>
    </source>
</evidence>
<dbReference type="GeneID" id="25251139"/>
<dbReference type="AlphaFoldDB" id="U6L3A5"/>
<feature type="region of interest" description="Disordered" evidence="2">
    <location>
        <begin position="217"/>
        <end position="275"/>
    </location>
</feature>
<keyword evidence="1" id="KW-0175">Coiled coil</keyword>
<feature type="coiled-coil region" evidence="1">
    <location>
        <begin position="2"/>
        <end position="95"/>
    </location>
</feature>
<dbReference type="EMBL" id="HG676005">
    <property type="protein sequence ID" value="CDJ43678.1"/>
    <property type="molecule type" value="Genomic_DNA"/>
</dbReference>
<gene>
    <name evidence="3" type="ORF">ETH_00009715</name>
</gene>
<dbReference type="OrthoDB" id="348619at2759"/>
<reference evidence="3" key="1">
    <citation type="submission" date="2013-10" db="EMBL/GenBank/DDBJ databases">
        <title>Genomic analysis of the causative agents of coccidiosis in chickens.</title>
        <authorList>
            <person name="Reid A.J."/>
            <person name="Blake D."/>
            <person name="Billington K."/>
            <person name="Browne H."/>
            <person name="Dunn M."/>
            <person name="Hung S."/>
            <person name="Kawahara F."/>
            <person name="Miranda-Saavedra D."/>
            <person name="Mourier T."/>
            <person name="Nagra H."/>
            <person name="Otto T.D."/>
            <person name="Rawlings N."/>
            <person name="Sanchez A."/>
            <person name="Sanders M."/>
            <person name="Subramaniam C."/>
            <person name="Tay Y."/>
            <person name="Dear P."/>
            <person name="Doerig C."/>
            <person name="Gruber A."/>
            <person name="Parkinson J."/>
            <person name="Shirley M."/>
            <person name="Wan K.L."/>
            <person name="Berriman M."/>
            <person name="Tomley F."/>
            <person name="Pain A."/>
        </authorList>
    </citation>
    <scope>NUCLEOTIDE SEQUENCE [LARGE SCALE GENOMIC DNA]</scope>
    <source>
        <strain evidence="3">Houghton</strain>
    </source>
</reference>
<dbReference type="RefSeq" id="XP_013234427.1">
    <property type="nucleotide sequence ID" value="XM_013378973.1"/>
</dbReference>
<accession>U6L3A5</accession>
<feature type="compositionally biased region" description="Basic and acidic residues" evidence="2">
    <location>
        <begin position="168"/>
        <end position="181"/>
    </location>
</feature>
<feature type="non-terminal residue" evidence="3">
    <location>
        <position position="1"/>
    </location>
</feature>
<proteinExistence type="predicted"/>
<evidence type="ECO:0000313" key="4">
    <source>
        <dbReference type="Proteomes" id="UP000030747"/>
    </source>
</evidence>